<dbReference type="PANTHER" id="PTHR40260">
    <property type="entry name" value="BLR8190 PROTEIN"/>
    <property type="match status" value="1"/>
</dbReference>
<comment type="similarity">
    <text evidence="1">Belongs to the tpcK family.</text>
</comment>
<dbReference type="EMBL" id="ML993597">
    <property type="protein sequence ID" value="KAF2166237.1"/>
    <property type="molecule type" value="Genomic_DNA"/>
</dbReference>
<evidence type="ECO:0008006" key="4">
    <source>
        <dbReference type="Google" id="ProtNLM"/>
    </source>
</evidence>
<dbReference type="SUPFAM" id="SSF54909">
    <property type="entry name" value="Dimeric alpha+beta barrel"/>
    <property type="match status" value="1"/>
</dbReference>
<dbReference type="Gene3D" id="3.30.70.100">
    <property type="match status" value="1"/>
</dbReference>
<proteinExistence type="inferred from homology"/>
<evidence type="ECO:0000313" key="3">
    <source>
        <dbReference type="Proteomes" id="UP000799537"/>
    </source>
</evidence>
<dbReference type="Proteomes" id="UP000799537">
    <property type="component" value="Unassembled WGS sequence"/>
</dbReference>
<organism evidence="2 3">
    <name type="scientific">Zasmidium cellare ATCC 36951</name>
    <dbReference type="NCBI Taxonomy" id="1080233"/>
    <lineage>
        <taxon>Eukaryota</taxon>
        <taxon>Fungi</taxon>
        <taxon>Dikarya</taxon>
        <taxon>Ascomycota</taxon>
        <taxon>Pezizomycotina</taxon>
        <taxon>Dothideomycetes</taxon>
        <taxon>Dothideomycetidae</taxon>
        <taxon>Mycosphaerellales</taxon>
        <taxon>Mycosphaerellaceae</taxon>
        <taxon>Zasmidium</taxon>
    </lineage>
</organism>
<dbReference type="GeneID" id="54566184"/>
<protein>
    <recommendedName>
        <fullName evidence="4">EthD domain-containing protein</fullName>
    </recommendedName>
</protein>
<gene>
    <name evidence="2" type="ORF">M409DRAFT_55098</name>
</gene>
<dbReference type="OrthoDB" id="4892971at2759"/>
<dbReference type="GO" id="GO:0016491">
    <property type="term" value="F:oxidoreductase activity"/>
    <property type="evidence" value="ECO:0007669"/>
    <property type="project" value="InterPro"/>
</dbReference>
<dbReference type="InterPro" id="IPR009799">
    <property type="entry name" value="EthD_dom"/>
</dbReference>
<dbReference type="RefSeq" id="XP_033667126.1">
    <property type="nucleotide sequence ID" value="XM_033812912.1"/>
</dbReference>
<dbReference type="InterPro" id="IPR011008">
    <property type="entry name" value="Dimeric_a/b-barrel"/>
</dbReference>
<evidence type="ECO:0000256" key="1">
    <source>
        <dbReference type="ARBA" id="ARBA00005986"/>
    </source>
</evidence>
<dbReference type="PANTHER" id="PTHR40260:SF2">
    <property type="entry name" value="BLR8190 PROTEIN"/>
    <property type="match status" value="1"/>
</dbReference>
<dbReference type="AlphaFoldDB" id="A0A6A6CG58"/>
<accession>A0A6A6CG58</accession>
<keyword evidence="3" id="KW-1185">Reference proteome</keyword>
<dbReference type="NCBIfam" id="TIGR02118">
    <property type="entry name" value="EthD family reductase"/>
    <property type="match status" value="1"/>
</dbReference>
<sequence length="104" mass="11656">MPPPTYTLTILYPAGTTFNMPYYLSTHMPLAEKHWKPYGAQSWKVVQLPHDAPYCVQATVKWGSREEFLKALAGPEVEEIKGDVKNFSDREPIMLVGEVVGSSS</sequence>
<reference evidence="2" key="1">
    <citation type="journal article" date="2020" name="Stud. Mycol.">
        <title>101 Dothideomycetes genomes: a test case for predicting lifestyles and emergence of pathogens.</title>
        <authorList>
            <person name="Haridas S."/>
            <person name="Albert R."/>
            <person name="Binder M."/>
            <person name="Bloem J."/>
            <person name="Labutti K."/>
            <person name="Salamov A."/>
            <person name="Andreopoulos B."/>
            <person name="Baker S."/>
            <person name="Barry K."/>
            <person name="Bills G."/>
            <person name="Bluhm B."/>
            <person name="Cannon C."/>
            <person name="Castanera R."/>
            <person name="Culley D."/>
            <person name="Daum C."/>
            <person name="Ezra D."/>
            <person name="Gonzalez J."/>
            <person name="Henrissat B."/>
            <person name="Kuo A."/>
            <person name="Liang C."/>
            <person name="Lipzen A."/>
            <person name="Lutzoni F."/>
            <person name="Magnuson J."/>
            <person name="Mondo S."/>
            <person name="Nolan M."/>
            <person name="Ohm R."/>
            <person name="Pangilinan J."/>
            <person name="Park H.-J."/>
            <person name="Ramirez L."/>
            <person name="Alfaro M."/>
            <person name="Sun H."/>
            <person name="Tritt A."/>
            <person name="Yoshinaga Y."/>
            <person name="Zwiers L.-H."/>
            <person name="Turgeon B."/>
            <person name="Goodwin S."/>
            <person name="Spatafora J."/>
            <person name="Crous P."/>
            <person name="Grigoriev I."/>
        </authorList>
    </citation>
    <scope>NUCLEOTIDE SEQUENCE</scope>
    <source>
        <strain evidence="2">ATCC 36951</strain>
    </source>
</reference>
<evidence type="ECO:0000313" key="2">
    <source>
        <dbReference type="EMBL" id="KAF2166237.1"/>
    </source>
</evidence>
<name>A0A6A6CG58_ZASCE</name>